<dbReference type="Pfam" id="PF00150">
    <property type="entry name" value="Cellulase"/>
    <property type="match status" value="1"/>
</dbReference>
<evidence type="ECO:0000256" key="13">
    <source>
        <dbReference type="RuleBase" id="RU361153"/>
    </source>
</evidence>
<reference evidence="15 16" key="1">
    <citation type="journal article" date="2018" name="Mycol. Prog.">
        <title>Coniella lustricola, a new species from submerged detritus.</title>
        <authorList>
            <person name="Raudabaugh D.B."/>
            <person name="Iturriaga T."/>
            <person name="Carver A."/>
            <person name="Mondo S."/>
            <person name="Pangilinan J."/>
            <person name="Lipzen A."/>
            <person name="He G."/>
            <person name="Amirebrahimi M."/>
            <person name="Grigoriev I.V."/>
            <person name="Miller A.N."/>
        </authorList>
    </citation>
    <scope>NUCLEOTIDE SEQUENCE [LARGE SCALE GENOMIC DNA]</scope>
    <source>
        <strain evidence="15 16">B22-T-1</strain>
    </source>
</reference>
<evidence type="ECO:0000259" key="14">
    <source>
        <dbReference type="Pfam" id="PF00150"/>
    </source>
</evidence>
<dbReference type="FunFam" id="3.20.20.80:FF:000124">
    <property type="entry name" value="Exported cellulase"/>
    <property type="match status" value="1"/>
</dbReference>
<evidence type="ECO:0000256" key="5">
    <source>
        <dbReference type="ARBA" id="ARBA00022801"/>
    </source>
</evidence>
<evidence type="ECO:0000256" key="1">
    <source>
        <dbReference type="ARBA" id="ARBA00000966"/>
    </source>
</evidence>
<dbReference type="SUPFAM" id="SSF51445">
    <property type="entry name" value="(Trans)glycosidases"/>
    <property type="match status" value="1"/>
</dbReference>
<evidence type="ECO:0000256" key="2">
    <source>
        <dbReference type="ARBA" id="ARBA00005641"/>
    </source>
</evidence>
<evidence type="ECO:0000313" key="16">
    <source>
        <dbReference type="Proteomes" id="UP000241462"/>
    </source>
</evidence>
<dbReference type="InterPro" id="IPR017853">
    <property type="entry name" value="GH"/>
</dbReference>
<dbReference type="GO" id="GO:0030245">
    <property type="term" value="P:cellulose catabolic process"/>
    <property type="evidence" value="ECO:0007669"/>
    <property type="project" value="UniProtKB-KW"/>
</dbReference>
<evidence type="ECO:0000256" key="9">
    <source>
        <dbReference type="ARBA" id="ARBA00023295"/>
    </source>
</evidence>
<evidence type="ECO:0000256" key="11">
    <source>
        <dbReference type="ARBA" id="ARBA00059691"/>
    </source>
</evidence>
<dbReference type="Proteomes" id="UP000241462">
    <property type="component" value="Unassembled WGS sequence"/>
</dbReference>
<dbReference type="EC" id="3.2.1.4" evidence="3"/>
<gene>
    <name evidence="15" type="ORF">BD289DRAFT_479875</name>
</gene>
<evidence type="ECO:0000256" key="7">
    <source>
        <dbReference type="ARBA" id="ARBA00023277"/>
    </source>
</evidence>
<evidence type="ECO:0000256" key="6">
    <source>
        <dbReference type="ARBA" id="ARBA00023001"/>
    </source>
</evidence>
<dbReference type="PANTHER" id="PTHR34142">
    <property type="entry name" value="ENDO-BETA-1,4-GLUCANASE A"/>
    <property type="match status" value="1"/>
</dbReference>
<dbReference type="GO" id="GO:0008810">
    <property type="term" value="F:cellulase activity"/>
    <property type="evidence" value="ECO:0007669"/>
    <property type="project" value="UniProtKB-EC"/>
</dbReference>
<name>A0A2T3AHP4_9PEZI</name>
<keyword evidence="7" id="KW-0119">Carbohydrate metabolism</keyword>
<evidence type="ECO:0000256" key="10">
    <source>
        <dbReference type="ARBA" id="ARBA00023326"/>
    </source>
</evidence>
<dbReference type="InParanoid" id="A0A2T3AHP4"/>
<dbReference type="OrthoDB" id="5823761at2759"/>
<dbReference type="EMBL" id="KZ678388">
    <property type="protein sequence ID" value="PSR97799.1"/>
    <property type="molecule type" value="Genomic_DNA"/>
</dbReference>
<dbReference type="STRING" id="2025994.A0A2T3AHP4"/>
<dbReference type="PROSITE" id="PS00659">
    <property type="entry name" value="GLYCOSYL_HYDROL_F5"/>
    <property type="match status" value="1"/>
</dbReference>
<proteinExistence type="inferred from homology"/>
<protein>
    <recommendedName>
        <fullName evidence="12">Endoglucanase EG-II</fullName>
        <ecNumber evidence="3">3.2.1.4</ecNumber>
    </recommendedName>
</protein>
<evidence type="ECO:0000256" key="3">
    <source>
        <dbReference type="ARBA" id="ARBA00012601"/>
    </source>
</evidence>
<dbReference type="InterPro" id="IPR018087">
    <property type="entry name" value="Glyco_hydro_5_CS"/>
</dbReference>
<keyword evidence="10" id="KW-0624">Polysaccharide degradation</keyword>
<keyword evidence="5 13" id="KW-0378">Hydrolase</keyword>
<evidence type="ECO:0000256" key="4">
    <source>
        <dbReference type="ARBA" id="ARBA00022729"/>
    </source>
</evidence>
<dbReference type="PANTHER" id="PTHR34142:SF5">
    <property type="entry name" value="CBM1 DOMAIN-CONTAINING PROTEIN"/>
    <property type="match status" value="1"/>
</dbReference>
<sequence>MPCVKKSQTLSSALTAATAALSALSGSSTPSLSQPTASALSLTSTSVVAAASSTVASSSAAAAATSNATATTTTGNTTYAGVNIAGFDFGCGTDGTCTVEGITVPSTGAAQMQHFYNADNLNIFRITVGWQYLTNAVVGGDLDATNFGKYNDLMQSCLATGAKCVLDVHNYARWDGEIIGQGGPTNDQFSALWTSLATQYANNTNVFFGIMNEPHDLTVSTWADTVQAAVTAIRAVAPNHTLLLPGSSYSSAQALPTEAGPYLLNVTNPDGSTDNLVFDVHKYLDSDGSGTSTECVTDNIDDAFSPLATFLRDNKRQALLSETGGGNTASCEKYMCSQLAYLNQNSDVYLGYVAWSAGAFDNTYALSLTPTGTTADSMVDTALMTSCIAR</sequence>
<accession>A0A2T3AHP4</accession>
<keyword evidence="4" id="KW-0732">Signal</keyword>
<keyword evidence="8" id="KW-0873">Pyrrolidone carboxylic acid</keyword>
<comment type="function">
    <text evidence="11">Endoglucanase (EG) that cleaves the internal beta-1,4-glucosidic bonds in cellulose. The degradation of cellulose involves an interplay between different cellulolytic enzymes. Hydrolysis starts with EGs, which cut internal glycosidic linkages to reduce the polymerization degree of the substrate and creates new chain ends for exocellobiohydrolases (CBHs). The CBH release the disaccharide cellobiose from the non-reducing end of the cellulose polymer chain. Finally, beta-1,4-glucosidases hydrolyze the cellobiose and other short cello-oligosaccharides into glucose units.</text>
</comment>
<evidence type="ECO:0000256" key="12">
    <source>
        <dbReference type="ARBA" id="ARBA00074271"/>
    </source>
</evidence>
<comment type="similarity">
    <text evidence="2 13">Belongs to the glycosyl hydrolase 5 (cellulase A) family.</text>
</comment>
<keyword evidence="16" id="KW-1185">Reference proteome</keyword>
<keyword evidence="6" id="KW-0136">Cellulose degradation</keyword>
<evidence type="ECO:0000313" key="15">
    <source>
        <dbReference type="EMBL" id="PSR97799.1"/>
    </source>
</evidence>
<dbReference type="Gene3D" id="3.20.20.80">
    <property type="entry name" value="Glycosidases"/>
    <property type="match status" value="1"/>
</dbReference>
<organism evidence="15 16">
    <name type="scientific">Coniella lustricola</name>
    <dbReference type="NCBI Taxonomy" id="2025994"/>
    <lineage>
        <taxon>Eukaryota</taxon>
        <taxon>Fungi</taxon>
        <taxon>Dikarya</taxon>
        <taxon>Ascomycota</taxon>
        <taxon>Pezizomycotina</taxon>
        <taxon>Sordariomycetes</taxon>
        <taxon>Sordariomycetidae</taxon>
        <taxon>Diaporthales</taxon>
        <taxon>Schizoparmaceae</taxon>
        <taxon>Coniella</taxon>
    </lineage>
</organism>
<evidence type="ECO:0000256" key="8">
    <source>
        <dbReference type="ARBA" id="ARBA00023283"/>
    </source>
</evidence>
<feature type="domain" description="Glycoside hydrolase family 5" evidence="14">
    <location>
        <begin position="96"/>
        <end position="357"/>
    </location>
</feature>
<keyword evidence="9 13" id="KW-0326">Glycosidase</keyword>
<dbReference type="AlphaFoldDB" id="A0A2T3AHP4"/>
<comment type="catalytic activity">
    <reaction evidence="1">
        <text>Endohydrolysis of (1-&gt;4)-beta-D-glucosidic linkages in cellulose, lichenin and cereal beta-D-glucans.</text>
        <dbReference type="EC" id="3.2.1.4"/>
    </reaction>
</comment>
<dbReference type="InterPro" id="IPR001547">
    <property type="entry name" value="Glyco_hydro_5"/>
</dbReference>